<sequence>MIRPESASTTTTPWRRATTTVRESSISSGDSVQPGKVIGVDVGGTKTHVRVECGPDRLADYVIPTSQWWSPGSAIECSVNAAALMRELGGDRVVGSALVVGAHGIDSDRVADDLATELGRLSMGPVRVLNDAGLVGPAAGYPGAVISVIAGTGSIVLAMDDLGVEVRLGGHGYLVGDEGSAPALVRDLVRDLLREWDRGRPDRIALTHLSNMLGLPPSAEPEEDLAAEFQRRHSITDWGRLAPAVFAAADAGSPLAATVIQRHASELVELVELHIAGGQNPGAVVLAGGVVTAQPRLAEAIRVGVHQLHPRLPVVLLTDPPVGGAVLLARQELALLSQLSHSANVTAESSPPVARSRAHIEGSRS</sequence>
<evidence type="ECO:0000313" key="3">
    <source>
        <dbReference type="EMBL" id="RMB60217.1"/>
    </source>
</evidence>
<evidence type="ECO:0000313" key="4">
    <source>
        <dbReference type="Proteomes" id="UP000275256"/>
    </source>
</evidence>
<feature type="domain" description="ATPase BadF/BadG/BcrA/BcrD type" evidence="2">
    <location>
        <begin position="38"/>
        <end position="326"/>
    </location>
</feature>
<name>A0A3M0G7W0_9ACTN</name>
<feature type="region of interest" description="Disordered" evidence="1">
    <location>
        <begin position="346"/>
        <end position="365"/>
    </location>
</feature>
<dbReference type="InterPro" id="IPR052519">
    <property type="entry name" value="Euk-type_GlcNAc_Kinase"/>
</dbReference>
<dbReference type="AlphaFoldDB" id="A0A3M0G7W0"/>
<accession>A0A3M0G7W0</accession>
<dbReference type="Gene3D" id="3.30.420.40">
    <property type="match status" value="2"/>
</dbReference>
<dbReference type="Pfam" id="PF01869">
    <property type="entry name" value="BcrAD_BadFG"/>
    <property type="match status" value="1"/>
</dbReference>
<dbReference type="EMBL" id="REFW01000002">
    <property type="protein sequence ID" value="RMB60217.1"/>
    <property type="molecule type" value="Genomic_DNA"/>
</dbReference>
<reference evidence="3 4" key="1">
    <citation type="submission" date="2018-10" db="EMBL/GenBank/DDBJ databases">
        <title>Tessaracoccus antarcticuss sp. nov., isolated from sediment.</title>
        <authorList>
            <person name="Zhou L.Y."/>
            <person name="Du Z.J."/>
        </authorList>
    </citation>
    <scope>NUCLEOTIDE SEQUENCE [LARGE SCALE GENOMIC DNA]</scope>
    <source>
        <strain evidence="3 4">JDX10</strain>
    </source>
</reference>
<protein>
    <recommendedName>
        <fullName evidence="2">ATPase BadF/BadG/BcrA/BcrD type domain-containing protein</fullName>
    </recommendedName>
</protein>
<comment type="caution">
    <text evidence="3">The sequence shown here is derived from an EMBL/GenBank/DDBJ whole genome shotgun (WGS) entry which is preliminary data.</text>
</comment>
<keyword evidence="4" id="KW-1185">Reference proteome</keyword>
<gene>
    <name evidence="3" type="ORF">EAX62_11085</name>
</gene>
<proteinExistence type="predicted"/>
<dbReference type="PANTHER" id="PTHR43190">
    <property type="entry name" value="N-ACETYL-D-GLUCOSAMINE KINASE"/>
    <property type="match status" value="1"/>
</dbReference>
<dbReference type="InterPro" id="IPR043129">
    <property type="entry name" value="ATPase_NBD"/>
</dbReference>
<dbReference type="SUPFAM" id="SSF53067">
    <property type="entry name" value="Actin-like ATPase domain"/>
    <property type="match status" value="1"/>
</dbReference>
<evidence type="ECO:0000259" key="2">
    <source>
        <dbReference type="Pfam" id="PF01869"/>
    </source>
</evidence>
<dbReference type="Proteomes" id="UP000275256">
    <property type="component" value="Unassembled WGS sequence"/>
</dbReference>
<dbReference type="InterPro" id="IPR002731">
    <property type="entry name" value="ATPase_BadF"/>
</dbReference>
<organism evidence="3 4">
    <name type="scientific">Tessaracoccus antarcticus</name>
    <dbReference type="NCBI Taxonomy" id="2479848"/>
    <lineage>
        <taxon>Bacteria</taxon>
        <taxon>Bacillati</taxon>
        <taxon>Actinomycetota</taxon>
        <taxon>Actinomycetes</taxon>
        <taxon>Propionibacteriales</taxon>
        <taxon>Propionibacteriaceae</taxon>
        <taxon>Tessaracoccus</taxon>
    </lineage>
</organism>
<dbReference type="PANTHER" id="PTHR43190:SF3">
    <property type="entry name" value="N-ACETYL-D-GLUCOSAMINE KINASE"/>
    <property type="match status" value="1"/>
</dbReference>
<evidence type="ECO:0000256" key="1">
    <source>
        <dbReference type="SAM" id="MobiDB-lite"/>
    </source>
</evidence>